<dbReference type="InterPro" id="IPR050248">
    <property type="entry name" value="Polysacc_deacetylase_ArnD"/>
</dbReference>
<comment type="caution">
    <text evidence="6">The sequence shown here is derived from an EMBL/GenBank/DDBJ whole genome shotgun (WGS) entry which is preliminary data.</text>
</comment>
<feature type="signal peptide" evidence="3">
    <location>
        <begin position="1"/>
        <end position="31"/>
    </location>
</feature>
<feature type="domain" description="NodB homology" evidence="5">
    <location>
        <begin position="39"/>
        <end position="215"/>
    </location>
</feature>
<dbReference type="InterPro" id="IPR011330">
    <property type="entry name" value="Glyco_hydro/deAcase_b/a-brl"/>
</dbReference>
<reference evidence="6 7" key="1">
    <citation type="submission" date="2021-03" db="EMBL/GenBank/DDBJ databases">
        <title>Genomic Encyclopedia of Type Strains, Phase IV (KMG-IV): sequencing the most valuable type-strain genomes for metagenomic binning, comparative biology and taxonomic classification.</title>
        <authorList>
            <person name="Goeker M."/>
        </authorList>
    </citation>
    <scope>NUCLEOTIDE SEQUENCE [LARGE SCALE GENOMIC DNA]</scope>
    <source>
        <strain evidence="6 7">DSM 14349</strain>
    </source>
</reference>
<accession>A0ABS4FMT6</accession>
<evidence type="ECO:0000313" key="6">
    <source>
        <dbReference type="EMBL" id="MBP1903891.1"/>
    </source>
</evidence>
<dbReference type="Gene3D" id="2.60.120.260">
    <property type="entry name" value="Galactose-binding domain-like"/>
    <property type="match status" value="1"/>
</dbReference>
<dbReference type="InterPro" id="IPR005084">
    <property type="entry name" value="CBM6"/>
</dbReference>
<dbReference type="PROSITE" id="PS51175">
    <property type="entry name" value="CBM6"/>
    <property type="match status" value="1"/>
</dbReference>
<dbReference type="PANTHER" id="PTHR10587">
    <property type="entry name" value="GLYCOSYL TRANSFERASE-RELATED"/>
    <property type="match status" value="1"/>
</dbReference>
<sequence>MMLKGKLFKGALIVTLLSSMFIIPPAPKAEAADFKCTNGYVGLTFDDGPSPQHTRRLLTALNQAGLRATLFNVGQNAQNNPGLVKEQKDAGMWIGNHSFTHPDLTKLNNSQITSEITRTQQTIQSSAGVTPKLFRPPYGATNNNVKNIIAQNGLKEVLWNVDSMDWNGASTAQIVAAANRLNNGDVILLHEQFNATIQAIPQIAQNLQNKGLCSGMISPTTGRAVAPDDNPGNPGNPGGTVVRVEAENMTKSGQYTGNITSPFNGVALYANNDSVRFTHNFTSGTNNFSLRGASNNSNMARVDLRIGGVHKGTFYYGDSYPAVYTINNVSSGTGNQVVELIVTADDGTWDAFLDYLEIH</sequence>
<feature type="chain" id="PRO_5045248076" evidence="3">
    <location>
        <begin position="32"/>
        <end position="359"/>
    </location>
</feature>
<proteinExistence type="predicted"/>
<feature type="domain" description="CBM6" evidence="4">
    <location>
        <begin position="242"/>
        <end position="359"/>
    </location>
</feature>
<gene>
    <name evidence="6" type="ORF">J2Z32_000508</name>
</gene>
<dbReference type="EMBL" id="JAGGKG010000002">
    <property type="protein sequence ID" value="MBP1903891.1"/>
    <property type="molecule type" value="Genomic_DNA"/>
</dbReference>
<dbReference type="CDD" id="cd04078">
    <property type="entry name" value="CBM36_xylanase-like"/>
    <property type="match status" value="1"/>
</dbReference>
<dbReference type="Pfam" id="PF01522">
    <property type="entry name" value="Polysacc_deac_1"/>
    <property type="match status" value="1"/>
</dbReference>
<dbReference type="InterPro" id="IPR008979">
    <property type="entry name" value="Galactose-bd-like_sf"/>
</dbReference>
<evidence type="ECO:0000313" key="7">
    <source>
        <dbReference type="Proteomes" id="UP001519272"/>
    </source>
</evidence>
<evidence type="ECO:0000259" key="4">
    <source>
        <dbReference type="PROSITE" id="PS51175"/>
    </source>
</evidence>
<organism evidence="6 7">
    <name type="scientific">Paenibacillus turicensis</name>
    <dbReference type="NCBI Taxonomy" id="160487"/>
    <lineage>
        <taxon>Bacteria</taxon>
        <taxon>Bacillati</taxon>
        <taxon>Bacillota</taxon>
        <taxon>Bacilli</taxon>
        <taxon>Bacillales</taxon>
        <taxon>Paenibacillaceae</taxon>
        <taxon>Paenibacillus</taxon>
    </lineage>
</organism>
<keyword evidence="2" id="KW-0378">Hydrolase</keyword>
<evidence type="ECO:0000259" key="5">
    <source>
        <dbReference type="PROSITE" id="PS51677"/>
    </source>
</evidence>
<evidence type="ECO:0000256" key="2">
    <source>
        <dbReference type="ARBA" id="ARBA00022801"/>
    </source>
</evidence>
<dbReference type="SUPFAM" id="SSF49785">
    <property type="entry name" value="Galactose-binding domain-like"/>
    <property type="match status" value="1"/>
</dbReference>
<dbReference type="Proteomes" id="UP001519272">
    <property type="component" value="Unassembled WGS sequence"/>
</dbReference>
<keyword evidence="3" id="KW-0732">Signal</keyword>
<dbReference type="SUPFAM" id="SSF88713">
    <property type="entry name" value="Glycoside hydrolase/deacetylase"/>
    <property type="match status" value="1"/>
</dbReference>
<evidence type="ECO:0000256" key="3">
    <source>
        <dbReference type="SAM" id="SignalP"/>
    </source>
</evidence>
<dbReference type="PROSITE" id="PS51677">
    <property type="entry name" value="NODB"/>
    <property type="match status" value="1"/>
</dbReference>
<dbReference type="InterPro" id="IPR002509">
    <property type="entry name" value="NODB_dom"/>
</dbReference>
<name>A0ABS4FMT6_9BACL</name>
<dbReference type="Gene3D" id="3.20.20.370">
    <property type="entry name" value="Glycoside hydrolase/deacetylase"/>
    <property type="match status" value="1"/>
</dbReference>
<keyword evidence="1" id="KW-0479">Metal-binding</keyword>
<dbReference type="PANTHER" id="PTHR10587:SF133">
    <property type="entry name" value="CHITIN DEACETYLASE 1-RELATED"/>
    <property type="match status" value="1"/>
</dbReference>
<keyword evidence="7" id="KW-1185">Reference proteome</keyword>
<evidence type="ECO:0000256" key="1">
    <source>
        <dbReference type="ARBA" id="ARBA00022723"/>
    </source>
</evidence>
<dbReference type="Pfam" id="PF03422">
    <property type="entry name" value="CBM_6"/>
    <property type="match status" value="1"/>
</dbReference>
<protein>
    <submittedName>
        <fullName evidence="6">Peptidoglycan/xylan/chitin deacetylase (PgdA/CDA1 family)</fullName>
    </submittedName>
</protein>